<feature type="region of interest" description="Disordered" evidence="1">
    <location>
        <begin position="1"/>
        <end position="43"/>
    </location>
</feature>
<dbReference type="Gene3D" id="3.30.300.20">
    <property type="match status" value="1"/>
</dbReference>
<dbReference type="OrthoDB" id="4703953at2"/>
<evidence type="ECO:0000256" key="1">
    <source>
        <dbReference type="SAM" id="MobiDB-lite"/>
    </source>
</evidence>
<protein>
    <recommendedName>
        <fullName evidence="4">OsmC-like protein</fullName>
    </recommendedName>
</protein>
<reference evidence="2 3" key="1">
    <citation type="submission" date="2019-10" db="EMBL/GenBank/DDBJ databases">
        <title>Genome sequence of Luteimicrobium xylanilyticum HY-24.</title>
        <authorList>
            <person name="Kim D.Y."/>
            <person name="Park H.-Y."/>
        </authorList>
    </citation>
    <scope>NUCLEOTIDE SEQUENCE [LARGE SCALE GENOMIC DNA]</scope>
    <source>
        <strain evidence="2 3">HY-24</strain>
    </source>
</reference>
<dbReference type="InterPro" id="IPR015946">
    <property type="entry name" value="KH_dom-like_a/b"/>
</dbReference>
<dbReference type="SUPFAM" id="SSF82784">
    <property type="entry name" value="OsmC-like"/>
    <property type="match status" value="1"/>
</dbReference>
<sequence length="168" mass="17631">MSTDTTTPATENDAIPASSPSATDPLWVERTGPRTYRGFSGRGATVDMGPASAGAVFTPGELLKVALAGCAGMSSDVPLARRLGDDYRVTIRVEGAKNLDEDRYPELTEIIELDLSALDDATRDRVLAVAERSIEQTCTVGRTLAAGVTVKREFVEPASAVDAGEATA</sequence>
<evidence type="ECO:0000313" key="2">
    <source>
        <dbReference type="EMBL" id="QFU99364.1"/>
    </source>
</evidence>
<dbReference type="EMBL" id="CP045529">
    <property type="protein sequence ID" value="QFU99364.1"/>
    <property type="molecule type" value="Genomic_DNA"/>
</dbReference>
<name>A0A5P9QD36_9MICO</name>
<accession>A0A5P9QD36</accession>
<dbReference type="RefSeq" id="WP_153022462.1">
    <property type="nucleotide sequence ID" value="NZ_BAABIH010000008.1"/>
</dbReference>
<organism evidence="2 3">
    <name type="scientific">Luteimicrobium xylanilyticum</name>
    <dbReference type="NCBI Taxonomy" id="1133546"/>
    <lineage>
        <taxon>Bacteria</taxon>
        <taxon>Bacillati</taxon>
        <taxon>Actinomycetota</taxon>
        <taxon>Actinomycetes</taxon>
        <taxon>Micrococcales</taxon>
        <taxon>Luteimicrobium</taxon>
    </lineage>
</organism>
<proteinExistence type="predicted"/>
<keyword evidence="3" id="KW-1185">Reference proteome</keyword>
<dbReference type="AlphaFoldDB" id="A0A5P9QD36"/>
<dbReference type="InterPro" id="IPR036102">
    <property type="entry name" value="OsmC/Ohrsf"/>
</dbReference>
<evidence type="ECO:0008006" key="4">
    <source>
        <dbReference type="Google" id="ProtNLM"/>
    </source>
</evidence>
<dbReference type="Proteomes" id="UP000326702">
    <property type="component" value="Chromosome"/>
</dbReference>
<dbReference type="InterPro" id="IPR003718">
    <property type="entry name" value="OsmC/Ohr_fam"/>
</dbReference>
<dbReference type="KEGG" id="lxl:KDY119_02894"/>
<evidence type="ECO:0000313" key="3">
    <source>
        <dbReference type="Proteomes" id="UP000326702"/>
    </source>
</evidence>
<gene>
    <name evidence="2" type="ORF">KDY119_02894</name>
</gene>
<feature type="compositionally biased region" description="Polar residues" evidence="1">
    <location>
        <begin position="1"/>
        <end position="10"/>
    </location>
</feature>
<dbReference type="Pfam" id="PF02566">
    <property type="entry name" value="OsmC"/>
    <property type="match status" value="1"/>
</dbReference>